<sequence length="117" mass="13329">MAMTQYMLDQLTDLQRREHALNEANRSLKQRESSIYIVKASLGWGSFVDDALQLLEGNQVNPLQWNPSVQDVGYSQQPAQPQGDGFFHPLECEPTLQIGYECPPEMRKKSCILFSIL</sequence>
<evidence type="ECO:0000313" key="1">
    <source>
        <dbReference type="EMBL" id="CAH2041066.1"/>
    </source>
</evidence>
<gene>
    <name evidence="1" type="ORF">TAV2_LOCUS4366</name>
</gene>
<dbReference type="EMBL" id="CAJVSB020000070">
    <property type="protein sequence ID" value="CAH2041066.1"/>
    <property type="molecule type" value="Genomic_DNA"/>
</dbReference>
<comment type="caution">
    <text evidence="1">The sequence shown here is derived from an EMBL/GenBank/DDBJ whole genome shotgun (WGS) entry which is preliminary data.</text>
</comment>
<evidence type="ECO:0000313" key="2">
    <source>
        <dbReference type="Proteomes" id="UP000836841"/>
    </source>
</evidence>
<proteinExistence type="predicted"/>
<dbReference type="AlphaFoldDB" id="A0AAU9RFU9"/>
<dbReference type="Proteomes" id="UP000836841">
    <property type="component" value="Unassembled WGS sequence"/>
</dbReference>
<accession>A0AAU9RFU9</accession>
<keyword evidence="2" id="KW-1185">Reference proteome</keyword>
<name>A0AAU9RFU9_THLAR</name>
<reference evidence="1 2" key="1">
    <citation type="submission" date="2022-03" db="EMBL/GenBank/DDBJ databases">
        <authorList>
            <person name="Nunn A."/>
            <person name="Chopra R."/>
            <person name="Nunn A."/>
            <person name="Contreras Garrido A."/>
        </authorList>
    </citation>
    <scope>NUCLEOTIDE SEQUENCE [LARGE SCALE GENOMIC DNA]</scope>
</reference>
<protein>
    <submittedName>
        <fullName evidence="1">Uncharacterized protein</fullName>
    </submittedName>
</protein>
<organism evidence="1 2">
    <name type="scientific">Thlaspi arvense</name>
    <name type="common">Field penny-cress</name>
    <dbReference type="NCBI Taxonomy" id="13288"/>
    <lineage>
        <taxon>Eukaryota</taxon>
        <taxon>Viridiplantae</taxon>
        <taxon>Streptophyta</taxon>
        <taxon>Embryophyta</taxon>
        <taxon>Tracheophyta</taxon>
        <taxon>Spermatophyta</taxon>
        <taxon>Magnoliopsida</taxon>
        <taxon>eudicotyledons</taxon>
        <taxon>Gunneridae</taxon>
        <taxon>Pentapetalae</taxon>
        <taxon>rosids</taxon>
        <taxon>malvids</taxon>
        <taxon>Brassicales</taxon>
        <taxon>Brassicaceae</taxon>
        <taxon>Thlaspideae</taxon>
        <taxon>Thlaspi</taxon>
    </lineage>
</organism>